<comment type="caution">
    <text evidence="3">The sequence shown here is derived from an EMBL/GenBank/DDBJ whole genome shotgun (WGS) entry which is preliminary data.</text>
</comment>
<dbReference type="EMBL" id="BPQV01000005">
    <property type="protein sequence ID" value="GJE27062.1"/>
    <property type="molecule type" value="Genomic_DNA"/>
</dbReference>
<feature type="signal peptide" evidence="2">
    <location>
        <begin position="1"/>
        <end position="24"/>
    </location>
</feature>
<sequence>MSDRARAALAALAAWMIGAGAATAGPSVAILDLPFAATALRGPGSETALSIATSGLVPGTRRKPASADPKIGPEAEGPEPLAVVWGEGGGAVLTLREGQVRVSPIDAEAVEGLTVAETPRNAVPGARRVLDGPLTAYLTGPTRALGGGPGQAAGLTIRERQPIGMTRDPKPVPTATETVAPGAEAVFAARTPLVARLAGKPVLLAVAVLGGGASAALLIGKDGPGHWAVLARTPPQAGAGPEGAPLAFAAAGDFTGKGRTQLAAVRAPDGAGMLQLWEVAPEGFRLLHEAPGYTAARGEAPLAAAVETGSVPLLALPSADRSALALVSLKDGVSERARIPLPAPAATGLASLGRGDAARLLVGLADGRVAVVDPGLAGAAR</sequence>
<evidence type="ECO:0000313" key="4">
    <source>
        <dbReference type="Proteomes" id="UP001055156"/>
    </source>
</evidence>
<dbReference type="Proteomes" id="UP001055156">
    <property type="component" value="Unassembled WGS sequence"/>
</dbReference>
<evidence type="ECO:0000313" key="3">
    <source>
        <dbReference type="EMBL" id="GJE27062.1"/>
    </source>
</evidence>
<organism evidence="3 4">
    <name type="scientific">Methylobacterium organophilum</name>
    <dbReference type="NCBI Taxonomy" id="410"/>
    <lineage>
        <taxon>Bacteria</taxon>
        <taxon>Pseudomonadati</taxon>
        <taxon>Pseudomonadota</taxon>
        <taxon>Alphaproteobacteria</taxon>
        <taxon>Hyphomicrobiales</taxon>
        <taxon>Methylobacteriaceae</taxon>
        <taxon>Methylobacterium</taxon>
    </lineage>
</organism>
<reference evidence="3" key="2">
    <citation type="submission" date="2021-08" db="EMBL/GenBank/DDBJ databases">
        <authorList>
            <person name="Tani A."/>
            <person name="Ola A."/>
            <person name="Ogura Y."/>
            <person name="Katsura K."/>
            <person name="Hayashi T."/>
        </authorList>
    </citation>
    <scope>NUCLEOTIDE SEQUENCE</scope>
    <source>
        <strain evidence="3">NBRC 15689</strain>
    </source>
</reference>
<dbReference type="RefSeq" id="WP_238310936.1">
    <property type="nucleotide sequence ID" value="NZ_BPQV01000005.1"/>
</dbReference>
<evidence type="ECO:0000256" key="2">
    <source>
        <dbReference type="SAM" id="SignalP"/>
    </source>
</evidence>
<feature type="region of interest" description="Disordered" evidence="1">
    <location>
        <begin position="57"/>
        <end position="79"/>
    </location>
</feature>
<feature type="chain" id="PRO_5046456058" evidence="2">
    <location>
        <begin position="25"/>
        <end position="381"/>
    </location>
</feature>
<name>A0ABQ4T8Z9_METOR</name>
<keyword evidence="4" id="KW-1185">Reference proteome</keyword>
<evidence type="ECO:0000256" key="1">
    <source>
        <dbReference type="SAM" id="MobiDB-lite"/>
    </source>
</evidence>
<proteinExistence type="predicted"/>
<reference evidence="3" key="1">
    <citation type="journal article" date="2021" name="Front. Microbiol.">
        <title>Comprehensive Comparative Genomics and Phenotyping of Methylobacterium Species.</title>
        <authorList>
            <person name="Alessa O."/>
            <person name="Ogura Y."/>
            <person name="Fujitani Y."/>
            <person name="Takami H."/>
            <person name="Hayashi T."/>
            <person name="Sahin N."/>
            <person name="Tani A."/>
        </authorList>
    </citation>
    <scope>NUCLEOTIDE SEQUENCE</scope>
    <source>
        <strain evidence="3">NBRC 15689</strain>
    </source>
</reference>
<accession>A0ABQ4T8Z9</accession>
<protein>
    <submittedName>
        <fullName evidence="3">Uncharacterized protein</fullName>
    </submittedName>
</protein>
<keyword evidence="2" id="KW-0732">Signal</keyword>
<gene>
    <name evidence="3" type="ORF">LKMONMHP_1918</name>
</gene>